<name>A0A0B2WDB7_METAS</name>
<proteinExistence type="predicted"/>
<protein>
    <submittedName>
        <fullName evidence="1">Uncharacterized protein</fullName>
    </submittedName>
</protein>
<organism evidence="1 2">
    <name type="scientific">Metarhizium album (strain ARSEF 1941)</name>
    <dbReference type="NCBI Taxonomy" id="1081103"/>
    <lineage>
        <taxon>Eukaryota</taxon>
        <taxon>Fungi</taxon>
        <taxon>Dikarya</taxon>
        <taxon>Ascomycota</taxon>
        <taxon>Pezizomycotina</taxon>
        <taxon>Sordariomycetes</taxon>
        <taxon>Hypocreomycetidae</taxon>
        <taxon>Hypocreales</taxon>
        <taxon>Clavicipitaceae</taxon>
        <taxon>Metarhizium</taxon>
    </lineage>
</organism>
<dbReference type="Proteomes" id="UP000030816">
    <property type="component" value="Unassembled WGS sequence"/>
</dbReference>
<evidence type="ECO:0000313" key="2">
    <source>
        <dbReference type="Proteomes" id="UP000030816"/>
    </source>
</evidence>
<dbReference type="HOGENOM" id="CLU_075844_0_0_1"/>
<comment type="caution">
    <text evidence="1">The sequence shown here is derived from an EMBL/GenBank/DDBJ whole genome shotgun (WGS) entry which is preliminary data.</text>
</comment>
<gene>
    <name evidence="1" type="ORF">MAM_08300</name>
</gene>
<dbReference type="RefSeq" id="XP_040674887.1">
    <property type="nucleotide sequence ID" value="XM_040827098.1"/>
</dbReference>
<dbReference type="AlphaFoldDB" id="A0A0B2WDB7"/>
<keyword evidence="2" id="KW-1185">Reference proteome</keyword>
<dbReference type="OrthoDB" id="5148295at2759"/>
<evidence type="ECO:0000313" key="1">
    <source>
        <dbReference type="EMBL" id="KHN93821.1"/>
    </source>
</evidence>
<dbReference type="GeneID" id="63742755"/>
<sequence length="260" mass="29491">MAIQSRGEKTWFHELEGLAYSVVQYIPGIGTLYSLQRAAVTYSQRDWVRYWESVVKLIEGTTRDVVLVSGTVEPVVVTVIHSMSESLSEKTLEMWNKDPSDNKLKIEQELDKESGHIIISESSPGQLEERVFEGMAKGLHHFHGAVFEGVIKEPSFSWKGEKFRMFMPEGLFTGATVTFMWRWTKSAFGTLNSPAATWGAIQLDKPDYSHTRFRLSRRMGSGGWAGYDFWGEILSNDRIIAKTRVNGENVVIYLRRVAGT</sequence>
<accession>A0A0B2WDB7</accession>
<dbReference type="EMBL" id="AZHE01000050">
    <property type="protein sequence ID" value="KHN93821.1"/>
    <property type="molecule type" value="Genomic_DNA"/>
</dbReference>
<reference evidence="1 2" key="1">
    <citation type="journal article" date="2014" name="Proc. Natl. Acad. Sci. U.S.A.">
        <title>Trajectory and genomic determinants of fungal-pathogen speciation and host adaptation.</title>
        <authorList>
            <person name="Hu X."/>
            <person name="Xiao G."/>
            <person name="Zheng P."/>
            <person name="Shang Y."/>
            <person name="Su Y."/>
            <person name="Zhang X."/>
            <person name="Liu X."/>
            <person name="Zhan S."/>
            <person name="St Leger R.J."/>
            <person name="Wang C."/>
        </authorList>
    </citation>
    <scope>NUCLEOTIDE SEQUENCE [LARGE SCALE GENOMIC DNA]</scope>
    <source>
        <strain evidence="1 2">ARSEF 1941</strain>
    </source>
</reference>